<gene>
    <name evidence="7" type="ORF">A3A48_01635</name>
</gene>
<dbReference type="Proteomes" id="UP000178336">
    <property type="component" value="Unassembled WGS sequence"/>
</dbReference>
<dbReference type="EMBL" id="MFBN01000020">
    <property type="protein sequence ID" value="OGD95293.1"/>
    <property type="molecule type" value="Genomic_DNA"/>
</dbReference>
<dbReference type="GO" id="GO:0051301">
    <property type="term" value="P:cell division"/>
    <property type="evidence" value="ECO:0007669"/>
    <property type="project" value="UniProtKB-KW"/>
</dbReference>
<dbReference type="STRING" id="1797724.A3A48_01635"/>
<evidence type="ECO:0000313" key="7">
    <source>
        <dbReference type="EMBL" id="OGD95293.1"/>
    </source>
</evidence>
<sequence>MGKLLLILAIVLILSAFSLSAIFKIKKIEITGGSNCLTEEIVLKDLKLLDKNLFLVFSNKLADKIKKQFVCVQDIVIEKKFPSKLLIKLREDNLVVKIAETNFFLTRMGYVAEGNLTQELPVFYLGKEINLTKGQKIEDQKIKFVIKLVEEIEKSDFSITSLRVISENEVAAYNKNGTIVVFSLAKDLVEQINSLQLALSKAKIDLAKIAKIDLRYDNPIVTNK</sequence>
<name>A0A1F5GTT6_9BACT</name>
<accession>A0A1F5GTT6</accession>
<comment type="caution">
    <text evidence="7">The sequence shown here is derived from an EMBL/GenBank/DDBJ whole genome shotgun (WGS) entry which is preliminary data.</text>
</comment>
<keyword evidence="4" id="KW-1133">Transmembrane helix</keyword>
<keyword evidence="2" id="KW-0132">Cell division</keyword>
<dbReference type="Gene3D" id="3.10.20.310">
    <property type="entry name" value="membrane protein fhac"/>
    <property type="match status" value="1"/>
</dbReference>
<keyword evidence="1" id="KW-1003">Cell membrane</keyword>
<proteinExistence type="predicted"/>
<evidence type="ECO:0000256" key="5">
    <source>
        <dbReference type="ARBA" id="ARBA00023306"/>
    </source>
</evidence>
<evidence type="ECO:0000256" key="3">
    <source>
        <dbReference type="ARBA" id="ARBA00022692"/>
    </source>
</evidence>
<keyword evidence="5" id="KW-0131">Cell cycle</keyword>
<dbReference type="InterPro" id="IPR050487">
    <property type="entry name" value="FtsQ_DivIB"/>
</dbReference>
<keyword evidence="3" id="KW-0812">Transmembrane</keyword>
<evidence type="ECO:0000313" key="8">
    <source>
        <dbReference type="Proteomes" id="UP000178336"/>
    </source>
</evidence>
<evidence type="ECO:0000256" key="2">
    <source>
        <dbReference type="ARBA" id="ARBA00022618"/>
    </source>
</evidence>
<dbReference type="AlphaFoldDB" id="A0A1F5GTT6"/>
<evidence type="ECO:0000256" key="1">
    <source>
        <dbReference type="ARBA" id="ARBA00022475"/>
    </source>
</evidence>
<dbReference type="PANTHER" id="PTHR37820">
    <property type="entry name" value="CELL DIVISION PROTEIN DIVIB"/>
    <property type="match status" value="1"/>
</dbReference>
<keyword evidence="4" id="KW-0472">Membrane</keyword>
<dbReference type="PANTHER" id="PTHR37820:SF1">
    <property type="entry name" value="CELL DIVISION PROTEIN FTSQ"/>
    <property type="match status" value="1"/>
</dbReference>
<dbReference type="Pfam" id="PF08478">
    <property type="entry name" value="POTRA_1"/>
    <property type="match status" value="1"/>
</dbReference>
<dbReference type="InterPro" id="IPR013685">
    <property type="entry name" value="POTRA_FtsQ_type"/>
</dbReference>
<dbReference type="GO" id="GO:0005886">
    <property type="term" value="C:plasma membrane"/>
    <property type="evidence" value="ECO:0007669"/>
    <property type="project" value="TreeGrafter"/>
</dbReference>
<feature type="domain" description="POTRA" evidence="6">
    <location>
        <begin position="23"/>
        <end position="91"/>
    </location>
</feature>
<evidence type="ECO:0000256" key="4">
    <source>
        <dbReference type="ARBA" id="ARBA00022989"/>
    </source>
</evidence>
<protein>
    <recommendedName>
        <fullName evidence="6">POTRA domain-containing protein</fullName>
    </recommendedName>
</protein>
<evidence type="ECO:0000259" key="6">
    <source>
        <dbReference type="Pfam" id="PF08478"/>
    </source>
</evidence>
<reference evidence="7 8" key="1">
    <citation type="journal article" date="2016" name="Nat. Commun.">
        <title>Thousands of microbial genomes shed light on interconnected biogeochemical processes in an aquifer system.</title>
        <authorList>
            <person name="Anantharaman K."/>
            <person name="Brown C.T."/>
            <person name="Hug L.A."/>
            <person name="Sharon I."/>
            <person name="Castelle C.J."/>
            <person name="Probst A.J."/>
            <person name="Thomas B.C."/>
            <person name="Singh A."/>
            <person name="Wilkins M.J."/>
            <person name="Karaoz U."/>
            <person name="Brodie E.L."/>
            <person name="Williams K.H."/>
            <person name="Hubbard S.S."/>
            <person name="Banfield J.F."/>
        </authorList>
    </citation>
    <scope>NUCLEOTIDE SEQUENCE [LARGE SCALE GENOMIC DNA]</scope>
</reference>
<organism evidence="7 8">
    <name type="scientific">Candidatus Curtissbacteria bacterium RIFCSPLOWO2_01_FULL_37_9</name>
    <dbReference type="NCBI Taxonomy" id="1797724"/>
    <lineage>
        <taxon>Bacteria</taxon>
        <taxon>Candidatus Curtissiibacteriota</taxon>
    </lineage>
</organism>